<proteinExistence type="predicted"/>
<dbReference type="PANTHER" id="PTHR46984:SF1">
    <property type="entry name" value="LEUCINE-RICH REPEAT-CONTAINING PROTEIN 71"/>
    <property type="match status" value="1"/>
</dbReference>
<dbReference type="EMBL" id="AP028912">
    <property type="protein sequence ID" value="BES92985.1"/>
    <property type="molecule type" value="Genomic_DNA"/>
</dbReference>
<name>A0ABN7AQ08_9HEMI</name>
<evidence type="ECO:0000313" key="2">
    <source>
        <dbReference type="Proteomes" id="UP001307889"/>
    </source>
</evidence>
<gene>
    <name evidence="1" type="ORF">NTJ_05795</name>
</gene>
<dbReference type="Pfam" id="PF13516">
    <property type="entry name" value="LRR_6"/>
    <property type="match status" value="3"/>
</dbReference>
<dbReference type="PANTHER" id="PTHR46984">
    <property type="entry name" value="LEUCINE-RICH REPEAT-CONTAINING PROTEIN 71"/>
    <property type="match status" value="1"/>
</dbReference>
<dbReference type="SMART" id="SM00368">
    <property type="entry name" value="LRR_RI"/>
    <property type="match status" value="4"/>
</dbReference>
<evidence type="ECO:0000313" key="1">
    <source>
        <dbReference type="EMBL" id="BES92985.1"/>
    </source>
</evidence>
<dbReference type="SUPFAM" id="SSF52047">
    <property type="entry name" value="RNI-like"/>
    <property type="match status" value="1"/>
</dbReference>
<dbReference type="InterPro" id="IPR032675">
    <property type="entry name" value="LRR_dom_sf"/>
</dbReference>
<accession>A0ABN7AQ08</accession>
<keyword evidence="2" id="KW-1185">Reference proteome</keyword>
<dbReference type="InterPro" id="IPR053040">
    <property type="entry name" value="LRR-containing_protein_71"/>
</dbReference>
<dbReference type="Proteomes" id="UP001307889">
    <property type="component" value="Chromosome 4"/>
</dbReference>
<dbReference type="Gene3D" id="3.80.10.10">
    <property type="entry name" value="Ribonuclease Inhibitor"/>
    <property type="match status" value="1"/>
</dbReference>
<sequence length="414" mass="47613">MSARKSRTPSLPSGSLNELKAKWDLWCEDEGVEDPPEIVRVDTLKRPIPSGGPFVEQSQDEYVKFCRNNRADEERVEASTEIHVLLRNVEPCAVKGIRVQGTCADRNLLIKCSLLAESMHMLGFLLKNSSVTHLYLDENIINDQNYHLALKDNFKLLYYSLRLNMITDIGAIRLANSLECAQSANQTLRSLNLNGNLIDDDGARALADALRWNRSLSYLSLAGNRICDRGGSSLAAVLLPFNLTRKELEYRGEHICNRLFRMKTLMDDCIRDSQKIAMNFDGYETEQPPDHPGENCDTDDLLMYYYDLEKWVEERVPQVEHCMVADVVETDEGQYMCKGNVSLRYLNLSYNLLTEEALMAFMEAFRYRENSIVNYEKKVWFMYEGNKYDPQHSVVEELESYLRQFGSDLSLELE</sequence>
<reference evidence="1 2" key="1">
    <citation type="submission" date="2023-09" db="EMBL/GenBank/DDBJ databases">
        <title>Nesidiocoris tenuis whole genome shotgun sequence.</title>
        <authorList>
            <person name="Shibata T."/>
            <person name="Shimoda M."/>
            <person name="Kobayashi T."/>
            <person name="Uehara T."/>
        </authorList>
    </citation>
    <scope>NUCLEOTIDE SEQUENCE [LARGE SCALE GENOMIC DNA]</scope>
    <source>
        <strain evidence="1 2">Japan</strain>
    </source>
</reference>
<protein>
    <submittedName>
        <fullName evidence="1">LRR</fullName>
    </submittedName>
</protein>
<dbReference type="InterPro" id="IPR001611">
    <property type="entry name" value="Leu-rich_rpt"/>
</dbReference>
<organism evidence="1 2">
    <name type="scientific">Nesidiocoris tenuis</name>
    <dbReference type="NCBI Taxonomy" id="355587"/>
    <lineage>
        <taxon>Eukaryota</taxon>
        <taxon>Metazoa</taxon>
        <taxon>Ecdysozoa</taxon>
        <taxon>Arthropoda</taxon>
        <taxon>Hexapoda</taxon>
        <taxon>Insecta</taxon>
        <taxon>Pterygota</taxon>
        <taxon>Neoptera</taxon>
        <taxon>Paraneoptera</taxon>
        <taxon>Hemiptera</taxon>
        <taxon>Heteroptera</taxon>
        <taxon>Panheteroptera</taxon>
        <taxon>Cimicomorpha</taxon>
        <taxon>Miridae</taxon>
        <taxon>Dicyphina</taxon>
        <taxon>Nesidiocoris</taxon>
    </lineage>
</organism>